<organism evidence="6 7">
    <name type="scientific">Piscinibacter koreensis</name>
    <dbReference type="NCBI Taxonomy" id="2742824"/>
    <lineage>
        <taxon>Bacteria</taxon>
        <taxon>Pseudomonadati</taxon>
        <taxon>Pseudomonadota</taxon>
        <taxon>Betaproteobacteria</taxon>
        <taxon>Burkholderiales</taxon>
        <taxon>Sphaerotilaceae</taxon>
        <taxon>Piscinibacter</taxon>
    </lineage>
</organism>
<accession>A0A7Y6NME3</accession>
<evidence type="ECO:0000256" key="4">
    <source>
        <dbReference type="ARBA" id="ARBA00023163"/>
    </source>
</evidence>
<evidence type="ECO:0000256" key="3">
    <source>
        <dbReference type="ARBA" id="ARBA00023125"/>
    </source>
</evidence>
<dbReference type="NCBIfam" id="NF009327">
    <property type="entry name" value="PRK12684.1"/>
    <property type="match status" value="1"/>
</dbReference>
<evidence type="ECO:0000313" key="7">
    <source>
        <dbReference type="Proteomes" id="UP000529637"/>
    </source>
</evidence>
<dbReference type="GO" id="GO:0000976">
    <property type="term" value="F:transcription cis-regulatory region binding"/>
    <property type="evidence" value="ECO:0007669"/>
    <property type="project" value="TreeGrafter"/>
</dbReference>
<dbReference type="PRINTS" id="PR00039">
    <property type="entry name" value="HTHLYSR"/>
</dbReference>
<dbReference type="Pfam" id="PF03466">
    <property type="entry name" value="LysR_substrate"/>
    <property type="match status" value="1"/>
</dbReference>
<dbReference type="InterPro" id="IPR005119">
    <property type="entry name" value="LysR_subst-bd"/>
</dbReference>
<comment type="similarity">
    <text evidence="1">Belongs to the LysR transcriptional regulatory family.</text>
</comment>
<dbReference type="AlphaFoldDB" id="A0A7Y6NME3"/>
<keyword evidence="2" id="KW-0805">Transcription regulation</keyword>
<dbReference type="PROSITE" id="PS50931">
    <property type="entry name" value="HTH_LYSR"/>
    <property type="match status" value="1"/>
</dbReference>
<dbReference type="InterPro" id="IPR036390">
    <property type="entry name" value="WH_DNA-bd_sf"/>
</dbReference>
<dbReference type="Pfam" id="PF00126">
    <property type="entry name" value="HTH_1"/>
    <property type="match status" value="1"/>
</dbReference>
<reference evidence="6 7" key="1">
    <citation type="submission" date="2020-06" db="EMBL/GenBank/DDBJ databases">
        <title>Schlegella sp. ID0723 isolated from air conditioner.</title>
        <authorList>
            <person name="Kim D.Y."/>
            <person name="Kim D.-U."/>
        </authorList>
    </citation>
    <scope>NUCLEOTIDE SEQUENCE [LARGE SCALE GENOMIC DNA]</scope>
    <source>
        <strain evidence="6 7">ID0723</strain>
    </source>
</reference>
<evidence type="ECO:0000256" key="1">
    <source>
        <dbReference type="ARBA" id="ARBA00009437"/>
    </source>
</evidence>
<dbReference type="EMBL" id="JABWMJ010000003">
    <property type="protein sequence ID" value="NUZ05814.1"/>
    <property type="molecule type" value="Genomic_DNA"/>
</dbReference>
<feature type="domain" description="HTH lysR-type" evidence="5">
    <location>
        <begin position="1"/>
        <end position="59"/>
    </location>
</feature>
<dbReference type="CDD" id="cd08413">
    <property type="entry name" value="PBP2_CysB_like"/>
    <property type="match status" value="1"/>
</dbReference>
<evidence type="ECO:0000256" key="2">
    <source>
        <dbReference type="ARBA" id="ARBA00023015"/>
    </source>
</evidence>
<sequence>MNFQQLRSVREAVRQGFNLTTVAQTLHTSQPGVSRQIRELEDELGIEIFGRAGKRLTGLTPPGATVLPIIERLLQEADNLRRAGDDFASAGRGVLTIAATHSQARYTLPPAVRDFSAMHPDVLLRMHQGSPKQVAEMLMAGEADIGVATEALADYPALVALPSYQWTHSVIVPVGHALADENRRGVPLTLERLAELPIITYETGFTGRSHIDDAFARKGLALNLVLSAMDADVIKTYVELGMGVGIIAGMAYDESRDQGLCAVDARHLFASNMTRLALRRGTFLRSYVYDFIGAFASPLTRELVDRSLAAAPGTHFDI</sequence>
<dbReference type="Gene3D" id="1.10.10.10">
    <property type="entry name" value="Winged helix-like DNA-binding domain superfamily/Winged helix DNA-binding domain"/>
    <property type="match status" value="1"/>
</dbReference>
<dbReference type="Gene3D" id="3.40.190.10">
    <property type="entry name" value="Periplasmic binding protein-like II"/>
    <property type="match status" value="2"/>
</dbReference>
<comment type="caution">
    <text evidence="6">The sequence shown here is derived from an EMBL/GenBank/DDBJ whole genome shotgun (WGS) entry which is preliminary data.</text>
</comment>
<keyword evidence="7" id="KW-1185">Reference proteome</keyword>
<evidence type="ECO:0000259" key="5">
    <source>
        <dbReference type="PROSITE" id="PS50931"/>
    </source>
</evidence>
<protein>
    <submittedName>
        <fullName evidence="6">CysB family HTH-type transcriptional regulator</fullName>
    </submittedName>
</protein>
<dbReference type="InterPro" id="IPR000847">
    <property type="entry name" value="LysR_HTH_N"/>
</dbReference>
<dbReference type="RefSeq" id="WP_176068109.1">
    <property type="nucleotide sequence ID" value="NZ_JABWMJ010000003.1"/>
</dbReference>
<gene>
    <name evidence="6" type="ORF">HQN59_08560</name>
</gene>
<dbReference type="SUPFAM" id="SSF46785">
    <property type="entry name" value="Winged helix' DNA-binding domain"/>
    <property type="match status" value="1"/>
</dbReference>
<dbReference type="GO" id="GO:0019344">
    <property type="term" value="P:cysteine biosynthetic process"/>
    <property type="evidence" value="ECO:0007669"/>
    <property type="project" value="TreeGrafter"/>
</dbReference>
<dbReference type="Proteomes" id="UP000529637">
    <property type="component" value="Unassembled WGS sequence"/>
</dbReference>
<keyword evidence="4" id="KW-0804">Transcription</keyword>
<evidence type="ECO:0000313" key="6">
    <source>
        <dbReference type="EMBL" id="NUZ05814.1"/>
    </source>
</evidence>
<dbReference type="SUPFAM" id="SSF53850">
    <property type="entry name" value="Periplasmic binding protein-like II"/>
    <property type="match status" value="1"/>
</dbReference>
<proteinExistence type="inferred from homology"/>
<keyword evidence="3" id="KW-0238">DNA-binding</keyword>
<dbReference type="PANTHER" id="PTHR30126:SF6">
    <property type="entry name" value="HTH-TYPE TRANSCRIPTIONAL REGULATOR CYSB-RELATED"/>
    <property type="match status" value="1"/>
</dbReference>
<dbReference type="GO" id="GO:0003700">
    <property type="term" value="F:DNA-binding transcription factor activity"/>
    <property type="evidence" value="ECO:0007669"/>
    <property type="project" value="InterPro"/>
</dbReference>
<dbReference type="InterPro" id="IPR036388">
    <property type="entry name" value="WH-like_DNA-bd_sf"/>
</dbReference>
<name>A0A7Y6NME3_9BURK</name>
<dbReference type="InterPro" id="IPR037423">
    <property type="entry name" value="CysB_PBP2"/>
</dbReference>
<dbReference type="PANTHER" id="PTHR30126">
    <property type="entry name" value="HTH-TYPE TRANSCRIPTIONAL REGULATOR"/>
    <property type="match status" value="1"/>
</dbReference>